<comment type="caution">
    <text evidence="1">The sequence shown here is derived from an EMBL/GenBank/DDBJ whole genome shotgun (WGS) entry which is preliminary data.</text>
</comment>
<accession>A0A702B6P3</accession>
<reference evidence="1" key="2">
    <citation type="submission" date="2018-07" db="EMBL/GenBank/DDBJ databases">
        <authorList>
            <consortium name="NCBI Pathogen Detection Project"/>
        </authorList>
    </citation>
    <scope>NUCLEOTIDE SEQUENCE</scope>
    <source>
        <strain evidence="1">M138</strain>
    </source>
</reference>
<dbReference type="EMBL" id="DAAMHJ010000008">
    <property type="protein sequence ID" value="HAC6676373.1"/>
    <property type="molecule type" value="Genomic_DNA"/>
</dbReference>
<evidence type="ECO:0000313" key="1">
    <source>
        <dbReference type="EMBL" id="HAC6676373.1"/>
    </source>
</evidence>
<sequence length="125" mass="13938">MNKKNTYALLTLTALSFPVHSVVKKGDALVYGKSDGEISIFQIQGHPSQAKFKIITNVDMHVCNVEGIADTLSDSKTFTQRQWQDTNQCKITLKWSNKQIQVTATDECNSYCGLNADSSMNGIYR</sequence>
<reference evidence="1" key="1">
    <citation type="journal article" date="2018" name="Genome Biol.">
        <title>SKESA: strategic k-mer extension for scrupulous assemblies.</title>
        <authorList>
            <person name="Souvorov A."/>
            <person name="Agarwala R."/>
            <person name="Lipman D.J."/>
        </authorList>
    </citation>
    <scope>NUCLEOTIDE SEQUENCE</scope>
    <source>
        <strain evidence="1">M138</strain>
    </source>
</reference>
<name>A0A702B6P3_SALET</name>
<protein>
    <submittedName>
        <fullName evidence="1">Uncharacterized protein</fullName>
    </submittedName>
</protein>
<proteinExistence type="predicted"/>
<gene>
    <name evidence="1" type="ORF">G0D12_11650</name>
</gene>
<organism evidence="1">
    <name type="scientific">Salmonella enterica subsp. enterica serovar Eastbourne</name>
    <dbReference type="NCBI Taxonomy" id="486993"/>
    <lineage>
        <taxon>Bacteria</taxon>
        <taxon>Pseudomonadati</taxon>
        <taxon>Pseudomonadota</taxon>
        <taxon>Gammaproteobacteria</taxon>
        <taxon>Enterobacterales</taxon>
        <taxon>Enterobacteriaceae</taxon>
        <taxon>Salmonella</taxon>
    </lineage>
</organism>
<dbReference type="AlphaFoldDB" id="A0A702B6P3"/>